<evidence type="ECO:0000256" key="2">
    <source>
        <dbReference type="ARBA" id="ARBA00022448"/>
    </source>
</evidence>
<dbReference type="Pfam" id="PF11939">
    <property type="entry name" value="NiFe-hyd_HybE"/>
    <property type="match status" value="1"/>
</dbReference>
<dbReference type="GO" id="GO:0009055">
    <property type="term" value="F:electron transfer activity"/>
    <property type="evidence" value="ECO:0007669"/>
    <property type="project" value="TreeGrafter"/>
</dbReference>
<dbReference type="EMBL" id="CP020910">
    <property type="protein sequence ID" value="ARQ13526.1"/>
    <property type="molecule type" value="Genomic_DNA"/>
</dbReference>
<dbReference type="Proteomes" id="UP000194159">
    <property type="component" value="Plasmid pRetNXC12d"/>
</dbReference>
<evidence type="ECO:0000259" key="6">
    <source>
        <dbReference type="PROSITE" id="PS50903"/>
    </source>
</evidence>
<keyword evidence="3" id="KW-0479">Metal-binding</keyword>
<reference evidence="7 8" key="1">
    <citation type="submission" date="2017-04" db="EMBL/GenBank/DDBJ databases">
        <title>Complete genome sequences of Rhizobium genomic linages associated to common bean (phaseolus vulgaris).</title>
        <authorList>
            <person name="Santamaria R.I."/>
            <person name="Bustos P."/>
            <person name="Perez-Carrascal O."/>
            <person name="Martinez-Flores I."/>
            <person name="Juarez S."/>
            <person name="Lozano L."/>
            <person name="Miranda F."/>
            <person name="Vinuesa P."/>
            <person name="Martinez-Romero E."/>
            <person name="Cevallos M.A."/>
            <person name="Romero D."/>
            <person name="Davila G."/>
            <person name="Gonzalez V."/>
        </authorList>
    </citation>
    <scope>NUCLEOTIDE SEQUENCE [LARGE SCALE GENOMIC DNA]</scope>
    <source>
        <strain evidence="7 8">NXC12</strain>
        <plasmid evidence="8">pretnxc12d</plasmid>
    </source>
</reference>
<comment type="cofactor">
    <cofactor evidence="1">
        <name>Fe(3+)</name>
        <dbReference type="ChEBI" id="CHEBI:29034"/>
    </cofactor>
</comment>
<dbReference type="InterPro" id="IPR050526">
    <property type="entry name" value="Rubredoxin_ET"/>
</dbReference>
<gene>
    <name evidence="7" type="ORF">NXC12_PD00438</name>
</gene>
<proteinExistence type="predicted"/>
<dbReference type="SUPFAM" id="SSF57802">
    <property type="entry name" value="Rubredoxin-like"/>
    <property type="match status" value="1"/>
</dbReference>
<keyword evidence="5" id="KW-0408">Iron</keyword>
<evidence type="ECO:0000256" key="3">
    <source>
        <dbReference type="ARBA" id="ARBA00022723"/>
    </source>
</evidence>
<name>A0AAN1ENF7_RHIET</name>
<dbReference type="Pfam" id="PF00301">
    <property type="entry name" value="Rubredoxin"/>
    <property type="match status" value="1"/>
</dbReference>
<evidence type="ECO:0000313" key="8">
    <source>
        <dbReference type="Proteomes" id="UP000194159"/>
    </source>
</evidence>
<dbReference type="CDD" id="cd00730">
    <property type="entry name" value="rubredoxin"/>
    <property type="match status" value="1"/>
</dbReference>
<dbReference type="Gene3D" id="2.20.28.10">
    <property type="match status" value="1"/>
</dbReference>
<evidence type="ECO:0000256" key="5">
    <source>
        <dbReference type="ARBA" id="ARBA00023004"/>
    </source>
</evidence>
<dbReference type="InterPro" id="IPR023994">
    <property type="entry name" value="NiFe-hyd_HybE"/>
</dbReference>
<dbReference type="InterPro" id="IPR024935">
    <property type="entry name" value="Rubredoxin_dom"/>
</dbReference>
<evidence type="ECO:0000256" key="1">
    <source>
        <dbReference type="ARBA" id="ARBA00001965"/>
    </source>
</evidence>
<dbReference type="PROSITE" id="PS00202">
    <property type="entry name" value="RUBREDOXIN"/>
    <property type="match status" value="1"/>
</dbReference>
<organism evidence="7 8">
    <name type="scientific">Rhizobium etli</name>
    <dbReference type="NCBI Taxonomy" id="29449"/>
    <lineage>
        <taxon>Bacteria</taxon>
        <taxon>Pseudomonadati</taxon>
        <taxon>Pseudomonadota</taxon>
        <taxon>Alphaproteobacteria</taxon>
        <taxon>Hyphomicrobiales</taxon>
        <taxon>Rhizobiaceae</taxon>
        <taxon>Rhizobium/Agrobacterium group</taxon>
        <taxon>Rhizobium</taxon>
    </lineage>
</organism>
<dbReference type="NCBIfam" id="TIGR03993">
    <property type="entry name" value="hydrog_HybE"/>
    <property type="match status" value="1"/>
</dbReference>
<dbReference type="PANTHER" id="PTHR47627:SF1">
    <property type="entry name" value="RUBREDOXIN-1-RELATED"/>
    <property type="match status" value="1"/>
</dbReference>
<dbReference type="InterPro" id="IPR024934">
    <property type="entry name" value="Rubredoxin-like_dom"/>
</dbReference>
<evidence type="ECO:0000256" key="4">
    <source>
        <dbReference type="ARBA" id="ARBA00022982"/>
    </source>
</evidence>
<sequence>MSAFESFGTCETVSDDNRMECGICWDVYDPEKGDEIWQIPPGKPFAGLPENWRCPNCDALKAKFMRLGDRSKVAERTSVDPAMALGRRLEARYRQIHASAMADMPICNPALGVAATGFQSYGGRAFGIMTTPWFMNLVAADLPDGKPAVPADIGTTLCFRLPAGEAEFITGELDAIGRIDSCSLFSPVFEFATMEAALETAEEIVRTFFDPITLEPPTAEPTPVNRRDLLRGRFRRREEASE</sequence>
<keyword evidence="4" id="KW-0249">Electron transport</keyword>
<dbReference type="PANTHER" id="PTHR47627">
    <property type="entry name" value="RUBREDOXIN"/>
    <property type="match status" value="1"/>
</dbReference>
<dbReference type="PRINTS" id="PR00163">
    <property type="entry name" value="RUBREDOXIN"/>
</dbReference>
<dbReference type="AlphaFoldDB" id="A0AAN1ENF7"/>
<feature type="domain" description="Rubredoxin-like" evidence="6">
    <location>
        <begin position="16"/>
        <end position="67"/>
    </location>
</feature>
<evidence type="ECO:0000313" key="7">
    <source>
        <dbReference type="EMBL" id="ARQ13526.1"/>
    </source>
</evidence>
<geneLocation type="plasmid" evidence="8">
    <name>pretnxc12d</name>
</geneLocation>
<dbReference type="Gene3D" id="3.30.1460.40">
    <property type="entry name" value="[NiFe]-hydrogenase assembly chaperone, HybE"/>
    <property type="match status" value="1"/>
</dbReference>
<dbReference type="InterPro" id="IPR018527">
    <property type="entry name" value="Rubredoxin_Fe_BS"/>
</dbReference>
<dbReference type="InterPro" id="IPR038530">
    <property type="entry name" value="NiFe-hyd_HybE_sf"/>
</dbReference>
<dbReference type="GO" id="GO:0043448">
    <property type="term" value="P:alkane catabolic process"/>
    <property type="evidence" value="ECO:0007669"/>
    <property type="project" value="TreeGrafter"/>
</dbReference>
<dbReference type="GO" id="GO:0005506">
    <property type="term" value="F:iron ion binding"/>
    <property type="evidence" value="ECO:0007669"/>
    <property type="project" value="InterPro"/>
</dbReference>
<protein>
    <submittedName>
        <fullName evidence="7">Hydrogenase expression-formation HupJ/rubredoxin HupI fusion protein</fullName>
    </submittedName>
</protein>
<keyword evidence="2" id="KW-0813">Transport</keyword>
<dbReference type="PROSITE" id="PS50903">
    <property type="entry name" value="RUBREDOXIN_LIKE"/>
    <property type="match status" value="1"/>
</dbReference>
<dbReference type="RefSeq" id="WP_086083949.1">
    <property type="nucleotide sequence ID" value="NZ_CP020910.1"/>
</dbReference>
<accession>A0AAN1ENF7</accession>
<keyword evidence="7" id="KW-0614">Plasmid</keyword>